<accession>A0A6N7W3F9</accession>
<organism evidence="2 3">
    <name type="scientific">Acidaminococcus fermentans</name>
    <dbReference type="NCBI Taxonomy" id="905"/>
    <lineage>
        <taxon>Bacteria</taxon>
        <taxon>Bacillati</taxon>
        <taxon>Bacillota</taxon>
        <taxon>Negativicutes</taxon>
        <taxon>Acidaminococcales</taxon>
        <taxon>Acidaminococcaceae</taxon>
        <taxon>Acidaminococcus</taxon>
    </lineage>
</organism>
<protein>
    <submittedName>
        <fullName evidence="2">AmmeMemoRadiSam system protein A</fullName>
    </submittedName>
</protein>
<dbReference type="GO" id="GO:0016702">
    <property type="term" value="F:oxidoreductase activity, acting on single donors with incorporation of molecular oxygen, incorporation of two atoms of oxygen"/>
    <property type="evidence" value="ECO:0007669"/>
    <property type="project" value="UniProtKB-ARBA"/>
</dbReference>
<gene>
    <name evidence="2" type="primary">amrA</name>
    <name evidence="2" type="ORF">FX155_08700</name>
</gene>
<dbReference type="RefSeq" id="WP_154488449.1">
    <property type="nucleotide sequence ID" value="NZ_VULN01000012.1"/>
</dbReference>
<evidence type="ECO:0000259" key="1">
    <source>
        <dbReference type="PROSITE" id="PS51112"/>
    </source>
</evidence>
<reference evidence="2 3" key="1">
    <citation type="submission" date="2019-08" db="EMBL/GenBank/DDBJ databases">
        <title>In-depth cultivation of the pig gut microbiome towards novel bacterial diversity and tailored functional studies.</title>
        <authorList>
            <person name="Wylensek D."/>
            <person name="Hitch T.C.A."/>
            <person name="Clavel T."/>
        </authorList>
    </citation>
    <scope>NUCLEOTIDE SEQUENCE [LARGE SCALE GENOMIC DNA]</scope>
    <source>
        <strain evidence="2 3">WCA-389-WT-5B</strain>
    </source>
</reference>
<sequence>MTILASFAVPHPPIILPEVGRGEERKIAATTAAYEAVMKQAAELHPDTLIITSPHAEMYLDYFHMAPGRKAQGNFAQFRAPQVEISAAYDQELASLIADEAEKAGIPAGFEGERNPDLDHGTMIPLYFYRKYGSLDQVKVVRIGLSGFGPDVHYLFGRCIRDAADKLGRRAVFIASGDLSHKLKEDGPYGYVPEGPVFDRQCTEALGQGDFFRLLTLDHSLCTRAAECGLRSFWIMAGAWDGRDVASRLLSYEGPFGVGYGVASFLPQGPDPARQFLSPLLQAEKQQREDRIAREDPYVKLARLSVETWVKHREMASLPAHLPPEMLQTRAGAFVSLHLHDQLRGCIGTFLPTQANVAEEILRNGISAASRDPRFPPVRPEELPFLEYNVDVLSTPEPVSGPEGLDPRKYGVIVKSARDERRGLLLPDLDGVDTTEEQIAIARQKGNIAATEPVQLYRFQVVRHR</sequence>
<dbReference type="Gene3D" id="3.30.700.20">
    <property type="entry name" value="Hypothetical protein ph0010, domain 1"/>
    <property type="match status" value="1"/>
</dbReference>
<dbReference type="OrthoDB" id="159752at2"/>
<evidence type="ECO:0000313" key="3">
    <source>
        <dbReference type="Proteomes" id="UP000441455"/>
    </source>
</evidence>
<comment type="caution">
    <text evidence="2">The sequence shown here is derived from an EMBL/GenBank/DDBJ whole genome shotgun (WGS) entry which is preliminary data.</text>
</comment>
<name>A0A6N7W3F9_ACIFE</name>
<dbReference type="PANTHER" id="PTHR13016:SF0">
    <property type="entry name" value="AMME SYNDROME CANDIDATE GENE 1 PROTEIN"/>
    <property type="match status" value="1"/>
</dbReference>
<feature type="domain" description="AMMECR1" evidence="1">
    <location>
        <begin position="293"/>
        <end position="465"/>
    </location>
</feature>
<dbReference type="GO" id="GO:0008198">
    <property type="term" value="F:ferrous iron binding"/>
    <property type="evidence" value="ECO:0007669"/>
    <property type="project" value="InterPro"/>
</dbReference>
<proteinExistence type="predicted"/>
<dbReference type="Gene3D" id="3.40.830.10">
    <property type="entry name" value="LigB-like"/>
    <property type="match status" value="1"/>
</dbReference>
<dbReference type="Proteomes" id="UP000441455">
    <property type="component" value="Unassembled WGS sequence"/>
</dbReference>
<dbReference type="InterPro" id="IPR027485">
    <property type="entry name" value="AMMECR1_N"/>
</dbReference>
<dbReference type="InterPro" id="IPR023473">
    <property type="entry name" value="AMMECR1"/>
</dbReference>
<dbReference type="SUPFAM" id="SSF143447">
    <property type="entry name" value="AMMECR1-like"/>
    <property type="match status" value="1"/>
</dbReference>
<dbReference type="NCBIfam" id="TIGR04335">
    <property type="entry name" value="AmmeMemoSam_A"/>
    <property type="match status" value="1"/>
</dbReference>
<dbReference type="CDD" id="cd07951">
    <property type="entry name" value="ED_3B_N_AMMECR1"/>
    <property type="match status" value="1"/>
</dbReference>
<dbReference type="Pfam" id="PF02900">
    <property type="entry name" value="LigB"/>
    <property type="match status" value="1"/>
</dbReference>
<dbReference type="InterPro" id="IPR004183">
    <property type="entry name" value="Xdiol_dOase_suB"/>
</dbReference>
<dbReference type="InterPro" id="IPR027623">
    <property type="entry name" value="AmmeMemoSam_A"/>
</dbReference>
<dbReference type="SUPFAM" id="SSF53213">
    <property type="entry name" value="LigB-like"/>
    <property type="match status" value="1"/>
</dbReference>
<dbReference type="InterPro" id="IPR036071">
    <property type="entry name" value="AMMECR1_dom_sf"/>
</dbReference>
<dbReference type="PROSITE" id="PS51112">
    <property type="entry name" value="AMMECR1"/>
    <property type="match status" value="1"/>
</dbReference>
<dbReference type="PANTHER" id="PTHR13016">
    <property type="entry name" value="AMMECR1 HOMOLOG"/>
    <property type="match status" value="1"/>
</dbReference>
<dbReference type="AlphaFoldDB" id="A0A6N7W3F9"/>
<evidence type="ECO:0000313" key="2">
    <source>
        <dbReference type="EMBL" id="MSS82668.1"/>
    </source>
</evidence>
<dbReference type="EMBL" id="VULN01000012">
    <property type="protein sequence ID" value="MSS82668.1"/>
    <property type="molecule type" value="Genomic_DNA"/>
</dbReference>
<dbReference type="InterPro" id="IPR002733">
    <property type="entry name" value="AMMECR1_domain"/>
</dbReference>
<dbReference type="Pfam" id="PF01871">
    <property type="entry name" value="AMMECR1"/>
    <property type="match status" value="1"/>
</dbReference>